<dbReference type="PANTHER" id="PTHR34978">
    <property type="entry name" value="POSSIBLE SENSOR-TRANSDUCER PROTEIN BLAR"/>
    <property type="match status" value="1"/>
</dbReference>
<dbReference type="InterPro" id="IPR039426">
    <property type="entry name" value="TonB-dep_rcpt-like"/>
</dbReference>
<keyword evidence="2" id="KW-1133">Transmembrane helix</keyword>
<keyword evidence="1 2" id="KW-0812">Transmembrane</keyword>
<dbReference type="InterPro" id="IPR052173">
    <property type="entry name" value="Beta-lactam_resp_regulator"/>
</dbReference>
<dbReference type="GO" id="GO:0009279">
    <property type="term" value="C:cell outer membrane"/>
    <property type="evidence" value="ECO:0007669"/>
    <property type="project" value="UniProtKB-SubCell"/>
</dbReference>
<feature type="transmembrane region" description="Helical" evidence="2">
    <location>
        <begin position="270"/>
        <end position="287"/>
    </location>
</feature>
<dbReference type="HOGENOM" id="CLU_013798_2_0_10"/>
<keyword evidence="1 2" id="KW-0472">Membrane</keyword>
<feature type="transmembrane region" description="Helical" evidence="2">
    <location>
        <begin position="37"/>
        <end position="56"/>
    </location>
</feature>
<reference evidence="5 6" key="1">
    <citation type="submission" date="2013-04" db="EMBL/GenBank/DDBJ databases">
        <title>The Genome Sequence of Parabacteroides goldsteinii DSM 19448.</title>
        <authorList>
            <consortium name="The Broad Institute Genomics Platform"/>
            <person name="Earl A."/>
            <person name="Ward D."/>
            <person name="Feldgarden M."/>
            <person name="Gevers D."/>
            <person name="Martens E."/>
            <person name="Sakamoto M."/>
            <person name="Benno Y."/>
            <person name="Song Y."/>
            <person name="Liu C."/>
            <person name="Lee J."/>
            <person name="Bolanos M."/>
            <person name="Vaisanen M.L."/>
            <person name="Finegold S.M."/>
            <person name="Walker B."/>
            <person name="Young S."/>
            <person name="Zeng Q."/>
            <person name="Gargeya S."/>
            <person name="Fitzgerald M."/>
            <person name="Haas B."/>
            <person name="Abouelleil A."/>
            <person name="Allen A.W."/>
            <person name="Alvarado L."/>
            <person name="Arachchi H.M."/>
            <person name="Berlin A.M."/>
            <person name="Chapman S.B."/>
            <person name="Gainer-Dewar J."/>
            <person name="Goldberg J."/>
            <person name="Griggs A."/>
            <person name="Gujja S."/>
            <person name="Hansen M."/>
            <person name="Howarth C."/>
            <person name="Imamovic A."/>
            <person name="Ireland A."/>
            <person name="Larimer J."/>
            <person name="McCowan C."/>
            <person name="Murphy C."/>
            <person name="Pearson M."/>
            <person name="Poon T.W."/>
            <person name="Priest M."/>
            <person name="Roberts A."/>
            <person name="Saif S."/>
            <person name="Shea T."/>
            <person name="Sisk P."/>
            <person name="Sykes S."/>
            <person name="Wortman J."/>
            <person name="Nusbaum C."/>
            <person name="Birren B."/>
        </authorList>
    </citation>
    <scope>NUCLEOTIDE SEQUENCE [LARGE SCALE GENOMIC DNA]</scope>
    <source>
        <strain evidence="5 6">DSM 19448</strain>
    </source>
</reference>
<keyword evidence="5" id="KW-0675">Receptor</keyword>
<comment type="subcellular location">
    <subcellularLocation>
        <location evidence="1">Cell outer membrane</location>
        <topology evidence="1">Multi-pass membrane protein</topology>
    </subcellularLocation>
</comment>
<name>A0A0F5IXV2_9BACT</name>
<dbReference type="SUPFAM" id="SSF56935">
    <property type="entry name" value="Porins"/>
    <property type="match status" value="1"/>
</dbReference>
<comment type="caution">
    <text evidence="5">The sequence shown here is derived from an EMBL/GenBank/DDBJ whole genome shotgun (WGS) entry which is preliminary data.</text>
</comment>
<accession>A0A0F5IXV2</accession>
<dbReference type="AlphaFoldDB" id="A0A0F5IXV2"/>
<feature type="transmembrane region" description="Helical" evidence="2">
    <location>
        <begin position="90"/>
        <end position="112"/>
    </location>
</feature>
<dbReference type="EMBL" id="AQHV01000016">
    <property type="protein sequence ID" value="KKB50313.1"/>
    <property type="molecule type" value="Genomic_DNA"/>
</dbReference>
<dbReference type="InterPro" id="IPR037066">
    <property type="entry name" value="Plug_dom_sf"/>
</dbReference>
<dbReference type="CDD" id="cd07341">
    <property type="entry name" value="M56_BlaR1_MecR1_like"/>
    <property type="match status" value="1"/>
</dbReference>
<dbReference type="RefSeq" id="WP_046147038.1">
    <property type="nucleotide sequence ID" value="NZ_KQ033913.1"/>
</dbReference>
<dbReference type="PANTHER" id="PTHR34978:SF3">
    <property type="entry name" value="SLR0241 PROTEIN"/>
    <property type="match status" value="1"/>
</dbReference>
<dbReference type="InterPro" id="IPR008756">
    <property type="entry name" value="Peptidase_M56"/>
</dbReference>
<evidence type="ECO:0000256" key="2">
    <source>
        <dbReference type="SAM" id="Phobius"/>
    </source>
</evidence>
<dbReference type="Proteomes" id="UP000033047">
    <property type="component" value="Unassembled WGS sequence"/>
</dbReference>
<proteinExistence type="inferred from homology"/>
<dbReference type="PROSITE" id="PS52016">
    <property type="entry name" value="TONB_DEPENDENT_REC_3"/>
    <property type="match status" value="1"/>
</dbReference>
<organism evidence="5 6">
    <name type="scientific">Parabacteroides goldsteinii DSM 19448 = WAL 12034</name>
    <dbReference type="NCBI Taxonomy" id="927665"/>
    <lineage>
        <taxon>Bacteria</taxon>
        <taxon>Pseudomonadati</taxon>
        <taxon>Bacteroidota</taxon>
        <taxon>Bacteroidia</taxon>
        <taxon>Bacteroidales</taxon>
        <taxon>Tannerellaceae</taxon>
        <taxon>Parabacteroides</taxon>
    </lineage>
</organism>
<feature type="domain" description="TonB-dependent receptor plug" evidence="4">
    <location>
        <begin position="484"/>
        <end position="543"/>
    </location>
</feature>
<sequence length="556" mass="63044">MGDFFVYILKSSVCLAAFYLFYRLLLSRETFHRFNRIALLGVIILSVAIPFIRIMTDEPVAIQRPLQNLEYLLQMAQMQTEIQVQTSQSFWLPLLFVVYLVGCVFFFARFLYSTIRICRMIGMGEKQVLPDGSKLVVTDETVCPFSWMGYIVISQKDMEESGEEILTHEMAHIRARHSVDMLICSFCVILQWFNPAVWLLKQELENIHEYEADESVINHGVDAKQYQLLLIKKAVGSQRFTSMANSFNHSKLKKRITMMLKRKSNPWARLKYLYVLPLTAVAVVAFARPEISRELGKISSAKISEIVPVKEVIEPKKAEPVVEVVPAPVEKPAIKEVVASAPQVVKVIKTEARANKDSVTQEKEKTENPLEVMQQQLDNFSKDAEDRMRNIKQRVEMSRNLILIDNEVATYEELDKVSPENIHSFSMSPKDKSEEILAKYNASDKQGVISVVTKGAIASGKIKEDDVKVVGYGRLSDRLPGDVKIRIRDGQIGKEKPLIIIDGVEQIKDDAIDKLNPNIIESISVLKDESSVKLYGERGKDGVILITTKNASTKKK</sequence>
<evidence type="ECO:0000256" key="1">
    <source>
        <dbReference type="PROSITE-ProRule" id="PRU01360"/>
    </source>
</evidence>
<keyword evidence="1" id="KW-0813">Transport</keyword>
<dbReference type="STRING" id="927665.HMPREF1535_03662"/>
<evidence type="ECO:0000313" key="5">
    <source>
        <dbReference type="EMBL" id="KKB50313.1"/>
    </source>
</evidence>
<dbReference type="Gene3D" id="2.170.130.10">
    <property type="entry name" value="TonB-dependent receptor, plug domain"/>
    <property type="match status" value="1"/>
</dbReference>
<keyword evidence="1" id="KW-1134">Transmembrane beta strand</keyword>
<gene>
    <name evidence="5" type="ORF">HMPREF1535_03662</name>
</gene>
<comment type="similarity">
    <text evidence="1">Belongs to the TonB-dependent receptor family.</text>
</comment>
<evidence type="ECO:0000313" key="6">
    <source>
        <dbReference type="Proteomes" id="UP000033047"/>
    </source>
</evidence>
<dbReference type="Pfam" id="PF05569">
    <property type="entry name" value="Peptidase_M56"/>
    <property type="match status" value="1"/>
</dbReference>
<evidence type="ECO:0000259" key="4">
    <source>
        <dbReference type="Pfam" id="PF07715"/>
    </source>
</evidence>
<feature type="domain" description="Peptidase M56" evidence="3">
    <location>
        <begin position="41"/>
        <end position="259"/>
    </location>
</feature>
<protein>
    <submittedName>
        <fullName evidence="5">TonB-dependent outer membrane receptor, SusC/RagA subfamily, signature region</fullName>
    </submittedName>
</protein>
<feature type="transmembrane region" description="Helical" evidence="2">
    <location>
        <begin position="6"/>
        <end position="25"/>
    </location>
</feature>
<dbReference type="InterPro" id="IPR012910">
    <property type="entry name" value="Plug_dom"/>
</dbReference>
<dbReference type="PATRIC" id="fig|927665.4.peg.3768"/>
<dbReference type="Pfam" id="PF07715">
    <property type="entry name" value="Plug"/>
    <property type="match status" value="1"/>
</dbReference>
<evidence type="ECO:0000259" key="3">
    <source>
        <dbReference type="Pfam" id="PF05569"/>
    </source>
</evidence>
<keyword evidence="1" id="KW-0998">Cell outer membrane</keyword>